<feature type="compositionally biased region" description="Low complexity" evidence="1">
    <location>
        <begin position="8"/>
        <end position="25"/>
    </location>
</feature>
<evidence type="ECO:0000313" key="5">
    <source>
        <dbReference type="Proteomes" id="UP000747110"/>
    </source>
</evidence>
<feature type="region of interest" description="Disordered" evidence="1">
    <location>
        <begin position="1"/>
        <end position="117"/>
    </location>
</feature>
<evidence type="ECO:0000259" key="2">
    <source>
        <dbReference type="SMART" id="SM00382"/>
    </source>
</evidence>
<gene>
    <name evidence="3" type="ORF">Vretifemale_15289</name>
    <name evidence="4" type="ORF">Vretimale_14317</name>
</gene>
<evidence type="ECO:0000313" key="4">
    <source>
        <dbReference type="EMBL" id="GIM10746.1"/>
    </source>
</evidence>
<dbReference type="InterPro" id="IPR003593">
    <property type="entry name" value="AAA+_ATPase"/>
</dbReference>
<dbReference type="SMART" id="SM00382">
    <property type="entry name" value="AAA"/>
    <property type="match status" value="1"/>
</dbReference>
<dbReference type="Proteomes" id="UP000722791">
    <property type="component" value="Unassembled WGS sequence"/>
</dbReference>
<dbReference type="Pfam" id="PF13374">
    <property type="entry name" value="TPR_10"/>
    <property type="match status" value="5"/>
</dbReference>
<feature type="compositionally biased region" description="Pro residues" evidence="1">
    <location>
        <begin position="37"/>
        <end position="54"/>
    </location>
</feature>
<dbReference type="Gene3D" id="3.40.50.300">
    <property type="entry name" value="P-loop containing nucleotide triphosphate hydrolases"/>
    <property type="match status" value="1"/>
</dbReference>
<accession>A0A8J4CRP5</accession>
<dbReference type="OrthoDB" id="1658288at2759"/>
<dbReference type="SMART" id="SM00028">
    <property type="entry name" value="TPR"/>
    <property type="match status" value="14"/>
</dbReference>
<dbReference type="SUPFAM" id="SSF48452">
    <property type="entry name" value="TPR-like"/>
    <property type="match status" value="5"/>
</dbReference>
<dbReference type="InterPro" id="IPR027417">
    <property type="entry name" value="P-loop_NTPase"/>
</dbReference>
<proteinExistence type="predicted"/>
<dbReference type="PANTHER" id="PTHR46082">
    <property type="entry name" value="ATP/GTP-BINDING PROTEIN-RELATED"/>
    <property type="match status" value="1"/>
</dbReference>
<evidence type="ECO:0000256" key="1">
    <source>
        <dbReference type="SAM" id="MobiDB-lite"/>
    </source>
</evidence>
<dbReference type="Pfam" id="PF13424">
    <property type="entry name" value="TPR_12"/>
    <property type="match status" value="3"/>
</dbReference>
<dbReference type="Proteomes" id="UP000747110">
    <property type="component" value="Unassembled WGS sequence"/>
</dbReference>
<reference evidence="3" key="1">
    <citation type="journal article" date="2021" name="Proc. Natl. Acad. Sci. U.S.A.">
        <title>Three genomes in the algal genus Volvox reveal the fate of a haploid sex-determining region after a transition to homothallism.</title>
        <authorList>
            <person name="Yamamoto K."/>
            <person name="Hamaji T."/>
            <person name="Kawai-Toyooka H."/>
            <person name="Matsuzaki R."/>
            <person name="Takahashi F."/>
            <person name="Nishimura Y."/>
            <person name="Kawachi M."/>
            <person name="Noguchi H."/>
            <person name="Minakuchi Y."/>
            <person name="Umen J.G."/>
            <person name="Toyoda A."/>
            <person name="Nozaki H."/>
        </authorList>
    </citation>
    <scope>NUCLEOTIDE SEQUENCE</scope>
    <source>
        <strain evidence="4">NIES-3785</strain>
        <strain evidence="3">NIES-3786</strain>
    </source>
</reference>
<dbReference type="EMBL" id="BNCP01000038">
    <property type="protein sequence ID" value="GIL87219.1"/>
    <property type="molecule type" value="Genomic_DNA"/>
</dbReference>
<dbReference type="PANTHER" id="PTHR46082:SF6">
    <property type="entry name" value="AAA+ ATPASE DOMAIN-CONTAINING PROTEIN-RELATED"/>
    <property type="match status" value="1"/>
</dbReference>
<comment type="caution">
    <text evidence="3">The sequence shown here is derived from an EMBL/GenBank/DDBJ whole genome shotgun (WGS) entry which is preliminary data.</text>
</comment>
<sequence>MGCGASQPAPRAAEPTAPEKAPATTGGSVSGGAQGAIPPPSPTPAKPLTPPKSPAAPTSAPSRKVTEVASSKELAKEVTSASSPALNAPSKSPSVASSRASSARREQEAAAAAKAAADAQAAQEEARASRLAQLAAEAQAARDEATAAAEAQAAAAAAAAAAEAAAAEAARPIPVARDSPLIDVIRGEAFDIRDKVKDSMPSMPFPVSAAAKEVVTLANQSANCFANADNLSALRQRAVAGLALLHIYSDLLRDAPPTPAAAAAAAAAVGGGAAVPGGAAAGMGLHAATSTFRDLVAAMSAFARPYCGRGCVLHMLAADPAAEKAAFARLVSELTILADDLMNRARNSRGWSGVPQSLSGRADDALLVLRLGPSYTDHLTKLQGAVKSAGGLDTVCGSPEAFLDSALVIQELSLGSKISKDLAVSLLTAHADRSPARLLQQPELRLLWRTSFGSEAEVSWGAWWEAFPAGIAKLPGLGMGPLAQKLGAMLADELSKAAFQRHVLAANNVIPVAGRGLESEAGISAYALAAAFGAPLTDAAAAGFDDLAGEVAAALASATVPIEGPYQLPPLPPLHVPREELAEKVAAALQGGDGSKCRAVCLVAPPGLGKSTLAVEAAWRLVRAGGARGGVVWVDLAGARTWHDVEARIMIALGLIKDNADGRPRIVSTLRACCSGSRPLLLVVDTIDNALRQPGAADGLWGLLGQVVEGCPGVRLLLASAAPVSLGDGAEVTTVEVPPLAPTAAAKLACLVCPDLETSPGEGSRVALAGRCLPLAVRLMCGLRAEGRLSTKDIEALGTNAARPHASSPLSSAGFAEITVGVIAGCLTALPTAHQVALLQLSALPPAGAGPETTMAALNAYSPATAVGGRAVLAALQRQGLAGISALPGRRTQTVMHSLVRAVVVSALAPALDLNVRPQAEDRVATALLAAMATWGRTYGSREGCSSVLAAARAAQPEMAELMALLTRVNPRVSTNGGPPPILSGEVASAELAAAAAGQRLPLETIVTAAKGFNGDVAELLHGLGALPAMEAVCEALSAPAVGLVANRAYKVEMANVYRVHALALTAQGKFEEAQAHGNMCIHLRSEAARKNPNSPAIASANMCLAASYVGMRLFADAEELLRQAVDICVAAMGESSSHTAWALGALAASLEAQPTKAHEAEGLYRRALEARRTVQGPYHPRTIEATLALASCVRAAERYEEAKTLYDTATAAALRVFGEFHAATATALSGAATCTDGVTAAAAEAAGGDVAAAAKAQEAQHDRAAAVIAALALETADAAAAAYGRGRNYTLQGRHKEAEVQCRRAVDLCGKTLPRDAQGREQAATIAALLALGACLMEVGKPAEAQVVLERALNAKVRVLGTQAHPEAAAIARQLAAAAMATRRYAIAEPLCRQALAMAQHGVGMETKEAAAAMSEYARCMVLQGRHPAAEPLLRQALELRIKSDGEAAVATAAARVALGDCLGAQQDAAGAEPHYRKAYEVLAAAGGTRDRALEAAAAAHGLGLALLNQSKAAEAEGVLKEALEARRKHLGAEHKDTGATLSALAATLGDRGRYSEAEALFRADLEAAEKTLGPRHPNTATAMSALAGCLQAQGRLPEAEPLFMTSRNICTTQLGPDHPNTLTVTANLAACLAAQGRHAEAQPLYEAELEAAKRVHGENHPDVATSLNHLATCLQALGQLDDAERAARQAVSLFLTALGDGHPNSALATNTLGLVLLAQGKAAEAVALLEAAMTTCDTRLGPQHAWTIATKKNLEAAKAATGAK</sequence>
<name>A0A8J4CRP5_9CHLO</name>
<organism evidence="3 5">
    <name type="scientific">Volvox reticuliferus</name>
    <dbReference type="NCBI Taxonomy" id="1737510"/>
    <lineage>
        <taxon>Eukaryota</taxon>
        <taxon>Viridiplantae</taxon>
        <taxon>Chlorophyta</taxon>
        <taxon>core chlorophytes</taxon>
        <taxon>Chlorophyceae</taxon>
        <taxon>CS clade</taxon>
        <taxon>Chlamydomonadales</taxon>
        <taxon>Volvocaceae</taxon>
        <taxon>Volvox</taxon>
    </lineage>
</organism>
<protein>
    <recommendedName>
        <fullName evidence="2">AAA+ ATPase domain-containing protein</fullName>
    </recommendedName>
</protein>
<dbReference type="InterPro" id="IPR019734">
    <property type="entry name" value="TPR_rpt"/>
</dbReference>
<dbReference type="InterPro" id="IPR011990">
    <property type="entry name" value="TPR-like_helical_dom_sf"/>
</dbReference>
<dbReference type="EMBL" id="BNCQ01000035">
    <property type="protein sequence ID" value="GIM10746.1"/>
    <property type="molecule type" value="Genomic_DNA"/>
</dbReference>
<feature type="compositionally biased region" description="Polar residues" evidence="1">
    <location>
        <begin position="79"/>
        <end position="95"/>
    </location>
</feature>
<dbReference type="SUPFAM" id="SSF52540">
    <property type="entry name" value="P-loop containing nucleoside triphosphate hydrolases"/>
    <property type="match status" value="1"/>
</dbReference>
<evidence type="ECO:0000313" key="3">
    <source>
        <dbReference type="EMBL" id="GIL87219.1"/>
    </source>
</evidence>
<keyword evidence="5" id="KW-1185">Reference proteome</keyword>
<feature type="domain" description="AAA+ ATPase" evidence="2">
    <location>
        <begin position="596"/>
        <end position="742"/>
    </location>
</feature>
<dbReference type="Gene3D" id="1.25.40.10">
    <property type="entry name" value="Tetratricopeptide repeat domain"/>
    <property type="match status" value="4"/>
</dbReference>
<dbReference type="InterPro" id="IPR053137">
    <property type="entry name" value="NLR-like"/>
</dbReference>